<accession>A0A7W8E4T2</accession>
<protein>
    <submittedName>
        <fullName evidence="1">Uncharacterized protein</fullName>
    </submittedName>
</protein>
<dbReference type="RefSeq" id="WP_184219354.1">
    <property type="nucleotide sequence ID" value="NZ_JACHIP010000005.1"/>
</dbReference>
<gene>
    <name evidence="1" type="ORF">HDF16_003584</name>
</gene>
<name>A0A7W8E4T2_9BACT</name>
<sequence length="119" mass="12599">MPSCLLTRAPGTNRFTAQAGTLTLVLSDVVGNTAFSPLQCTVFDVSIPGTHDSPPFTATTSSFKFDMVAGKKYLISLACSQLVDPLSAQAQVKEEPCGQTIDAVTLVNLFPGYIIESVQ</sequence>
<dbReference type="AlphaFoldDB" id="A0A7W8E4T2"/>
<reference evidence="1 2" key="1">
    <citation type="submission" date="2020-08" db="EMBL/GenBank/DDBJ databases">
        <title>Genomic Encyclopedia of Type Strains, Phase IV (KMG-V): Genome sequencing to study the core and pangenomes of soil and plant-associated prokaryotes.</title>
        <authorList>
            <person name="Whitman W."/>
        </authorList>
    </citation>
    <scope>NUCLEOTIDE SEQUENCE [LARGE SCALE GENOMIC DNA]</scope>
    <source>
        <strain evidence="1 2">M8UP14</strain>
    </source>
</reference>
<proteinExistence type="predicted"/>
<dbReference type="Proteomes" id="UP000540989">
    <property type="component" value="Unassembled WGS sequence"/>
</dbReference>
<organism evidence="1 2">
    <name type="scientific">Granulicella aggregans</name>
    <dbReference type="NCBI Taxonomy" id="474949"/>
    <lineage>
        <taxon>Bacteria</taxon>
        <taxon>Pseudomonadati</taxon>
        <taxon>Acidobacteriota</taxon>
        <taxon>Terriglobia</taxon>
        <taxon>Terriglobales</taxon>
        <taxon>Acidobacteriaceae</taxon>
        <taxon>Granulicella</taxon>
    </lineage>
</organism>
<evidence type="ECO:0000313" key="1">
    <source>
        <dbReference type="EMBL" id="MBB5058861.1"/>
    </source>
</evidence>
<comment type="caution">
    <text evidence="1">The sequence shown here is derived from an EMBL/GenBank/DDBJ whole genome shotgun (WGS) entry which is preliminary data.</text>
</comment>
<keyword evidence="2" id="KW-1185">Reference proteome</keyword>
<evidence type="ECO:0000313" key="2">
    <source>
        <dbReference type="Proteomes" id="UP000540989"/>
    </source>
</evidence>
<dbReference type="EMBL" id="JACHIP010000005">
    <property type="protein sequence ID" value="MBB5058861.1"/>
    <property type="molecule type" value="Genomic_DNA"/>
</dbReference>